<proteinExistence type="predicted"/>
<dbReference type="Proteomes" id="UP000321827">
    <property type="component" value="Unassembled WGS sequence"/>
</dbReference>
<evidence type="ECO:0000256" key="1">
    <source>
        <dbReference type="SAM" id="Coils"/>
    </source>
</evidence>
<dbReference type="InterPro" id="IPR003743">
    <property type="entry name" value="Zf-RING_7"/>
</dbReference>
<reference evidence="4 5" key="1">
    <citation type="submission" date="2019-07" db="EMBL/GenBank/DDBJ databases">
        <title>Whole genome shotgun sequence of Oceanithermus desulfurans NBRC 100063.</title>
        <authorList>
            <person name="Hosoyama A."/>
            <person name="Uohara A."/>
            <person name="Ohji S."/>
            <person name="Ichikawa N."/>
        </authorList>
    </citation>
    <scope>NUCLEOTIDE SEQUENCE [LARGE SCALE GENOMIC DNA]</scope>
    <source>
        <strain evidence="4 5">NBRC 100063</strain>
    </source>
</reference>
<accession>A0A511RJW9</accession>
<sequence>MMEDVNIAGALADLYTLQERDQELDKIKEQQELLPPELIEAREKWAELSARLGQLKERYLTLQREYKQNDLEIKDLTAKRKQAEDEQMQSSSVREQTQFENRIQQLSTRIDELTELTMPILEEMENLAEQIQALEAEMAEMKPELDALEAKNAERVAQLEAEYQEKFAKREEMAASIPKNLLREYQAIRRARKGVGVALVYAKGGVYRCSACSVQLPTHVAQRVYQGQQVVRCPSCGRLLWKGPQEG</sequence>
<name>A0A511RJW9_9DEIN</name>
<dbReference type="Gene3D" id="1.10.287.1490">
    <property type="match status" value="1"/>
</dbReference>
<feature type="domain" description="C4-type zinc ribbon" evidence="2">
    <location>
        <begin position="208"/>
        <end position="240"/>
    </location>
</feature>
<evidence type="ECO:0000313" key="4">
    <source>
        <dbReference type="EMBL" id="GEM89252.1"/>
    </source>
</evidence>
<feature type="coiled-coil region" evidence="1">
    <location>
        <begin position="38"/>
        <end position="176"/>
    </location>
</feature>
<keyword evidence="1" id="KW-0175">Coiled coil</keyword>
<dbReference type="Pfam" id="PF24481">
    <property type="entry name" value="CT398_CC"/>
    <property type="match status" value="1"/>
</dbReference>
<dbReference type="PANTHER" id="PTHR39082:SF1">
    <property type="entry name" value="SCAVENGER RECEPTOR CLASS A MEMBER 3"/>
    <property type="match status" value="1"/>
</dbReference>
<dbReference type="AlphaFoldDB" id="A0A511RJW9"/>
<feature type="domain" description="CT398-like coiled coil hairpin" evidence="3">
    <location>
        <begin position="17"/>
        <end position="191"/>
    </location>
</feature>
<dbReference type="InterPro" id="IPR052376">
    <property type="entry name" value="Oxidative_Scav/Glycosyltrans"/>
</dbReference>
<evidence type="ECO:0000259" key="3">
    <source>
        <dbReference type="Pfam" id="PF24481"/>
    </source>
</evidence>
<dbReference type="OrthoDB" id="31929at2"/>
<dbReference type="PANTHER" id="PTHR39082">
    <property type="entry name" value="PHOSPHOLIPASE C-BETA-2-RELATED"/>
    <property type="match status" value="1"/>
</dbReference>
<dbReference type="EMBL" id="BJXN01000003">
    <property type="protein sequence ID" value="GEM89252.1"/>
    <property type="molecule type" value="Genomic_DNA"/>
</dbReference>
<evidence type="ECO:0000313" key="5">
    <source>
        <dbReference type="Proteomes" id="UP000321827"/>
    </source>
</evidence>
<evidence type="ECO:0000259" key="2">
    <source>
        <dbReference type="Pfam" id="PF02591"/>
    </source>
</evidence>
<dbReference type="Pfam" id="PF02591">
    <property type="entry name" value="Zn_ribbon_9"/>
    <property type="match status" value="1"/>
</dbReference>
<comment type="caution">
    <text evidence="4">The sequence shown here is derived from an EMBL/GenBank/DDBJ whole genome shotgun (WGS) entry which is preliminary data.</text>
</comment>
<protein>
    <submittedName>
        <fullName evidence="4">Uncharacterized protein</fullName>
    </submittedName>
</protein>
<organism evidence="4 5">
    <name type="scientific">Oceanithermus desulfurans NBRC 100063</name>
    <dbReference type="NCBI Taxonomy" id="1227550"/>
    <lineage>
        <taxon>Bacteria</taxon>
        <taxon>Thermotogati</taxon>
        <taxon>Deinococcota</taxon>
        <taxon>Deinococci</taxon>
        <taxon>Thermales</taxon>
        <taxon>Thermaceae</taxon>
        <taxon>Oceanithermus</taxon>
    </lineage>
</organism>
<gene>
    <name evidence="4" type="ORF">ODE01S_06860</name>
</gene>
<dbReference type="InterPro" id="IPR056003">
    <property type="entry name" value="CT398_CC_hairpin"/>
</dbReference>